<keyword evidence="3" id="KW-0862">Zinc</keyword>
<dbReference type="PROSITE" id="PS50157">
    <property type="entry name" value="ZINC_FINGER_C2H2_2"/>
    <property type="match status" value="1"/>
</dbReference>
<evidence type="ECO:0000256" key="3">
    <source>
        <dbReference type="ARBA" id="ARBA00022833"/>
    </source>
</evidence>
<dbReference type="GO" id="GO:0008270">
    <property type="term" value="F:zinc ion binding"/>
    <property type="evidence" value="ECO:0007669"/>
    <property type="project" value="UniProtKB-KW"/>
</dbReference>
<gene>
    <name evidence="6" type="ORF">CJOHNSTONI_LOCUS1171</name>
</gene>
<dbReference type="FunFam" id="3.30.160.60:FF:000446">
    <property type="entry name" value="Zinc finger protein"/>
    <property type="match status" value="1"/>
</dbReference>
<accession>A0A8J2Q0I1</accession>
<proteinExistence type="predicted"/>
<evidence type="ECO:0000256" key="1">
    <source>
        <dbReference type="ARBA" id="ARBA00022723"/>
    </source>
</evidence>
<comment type="caution">
    <text evidence="6">The sequence shown here is derived from an EMBL/GenBank/DDBJ whole genome shotgun (WGS) entry which is preliminary data.</text>
</comment>
<protein>
    <recommendedName>
        <fullName evidence="5">C2H2-type domain-containing protein</fullName>
    </recommendedName>
</protein>
<dbReference type="GO" id="GO:0000122">
    <property type="term" value="P:negative regulation of transcription by RNA polymerase II"/>
    <property type="evidence" value="ECO:0007669"/>
    <property type="project" value="UniProtKB-ARBA"/>
</dbReference>
<evidence type="ECO:0000256" key="2">
    <source>
        <dbReference type="ARBA" id="ARBA00022771"/>
    </source>
</evidence>
<sequence length="123" mass="13896">MHKNSLSTTNITSLDWLSAKNISRKEFDYFHIPSFLDYDYIALFGNARVAAVHRTSNGDEAIQAAIKNDDEIKIVVDDSKANEKQYKCEVCGKQFGSSGILKHHKVRSEETPIDARKRASIHV</sequence>
<keyword evidence="7" id="KW-1185">Reference proteome</keyword>
<dbReference type="Proteomes" id="UP000746747">
    <property type="component" value="Unassembled WGS sequence"/>
</dbReference>
<evidence type="ECO:0000259" key="5">
    <source>
        <dbReference type="PROSITE" id="PS50157"/>
    </source>
</evidence>
<name>A0A8J2Q0I1_9BILA</name>
<dbReference type="AlphaFoldDB" id="A0A8J2Q0I1"/>
<organism evidence="6 7">
    <name type="scientific">Cercopithifilaria johnstoni</name>
    <dbReference type="NCBI Taxonomy" id="2874296"/>
    <lineage>
        <taxon>Eukaryota</taxon>
        <taxon>Metazoa</taxon>
        <taxon>Ecdysozoa</taxon>
        <taxon>Nematoda</taxon>
        <taxon>Chromadorea</taxon>
        <taxon>Rhabditida</taxon>
        <taxon>Spirurina</taxon>
        <taxon>Spiruromorpha</taxon>
        <taxon>Filarioidea</taxon>
        <taxon>Onchocercidae</taxon>
        <taxon>Cercopithifilaria</taxon>
    </lineage>
</organism>
<evidence type="ECO:0000313" key="7">
    <source>
        <dbReference type="Proteomes" id="UP000746747"/>
    </source>
</evidence>
<dbReference type="InterPro" id="IPR036236">
    <property type="entry name" value="Znf_C2H2_sf"/>
</dbReference>
<dbReference type="GO" id="GO:0005634">
    <property type="term" value="C:nucleus"/>
    <property type="evidence" value="ECO:0007669"/>
    <property type="project" value="UniProtKB-ARBA"/>
</dbReference>
<keyword evidence="1" id="KW-0479">Metal-binding</keyword>
<reference evidence="6" key="1">
    <citation type="submission" date="2021-09" db="EMBL/GenBank/DDBJ databases">
        <authorList>
            <consortium name="Pathogen Informatics"/>
        </authorList>
    </citation>
    <scope>NUCLEOTIDE SEQUENCE</scope>
</reference>
<dbReference type="OrthoDB" id="5906985at2759"/>
<evidence type="ECO:0000256" key="4">
    <source>
        <dbReference type="PROSITE-ProRule" id="PRU00042"/>
    </source>
</evidence>
<keyword evidence="2 4" id="KW-0863">Zinc-finger</keyword>
<dbReference type="Gene3D" id="3.30.160.60">
    <property type="entry name" value="Classic Zinc Finger"/>
    <property type="match status" value="1"/>
</dbReference>
<feature type="domain" description="C2H2-type" evidence="5">
    <location>
        <begin position="86"/>
        <end position="105"/>
    </location>
</feature>
<evidence type="ECO:0000313" key="6">
    <source>
        <dbReference type="EMBL" id="CAG9530703.1"/>
    </source>
</evidence>
<dbReference type="EMBL" id="CAKAEH010000336">
    <property type="protein sequence ID" value="CAG9530703.1"/>
    <property type="molecule type" value="Genomic_DNA"/>
</dbReference>
<dbReference type="SUPFAM" id="SSF57667">
    <property type="entry name" value="beta-beta-alpha zinc fingers"/>
    <property type="match status" value="1"/>
</dbReference>
<dbReference type="InterPro" id="IPR013087">
    <property type="entry name" value="Znf_C2H2_type"/>
</dbReference>